<dbReference type="SUPFAM" id="SSF51445">
    <property type="entry name" value="(Trans)glycosidases"/>
    <property type="match status" value="1"/>
</dbReference>
<evidence type="ECO:0000256" key="3">
    <source>
        <dbReference type="ARBA" id="ARBA00012729"/>
    </source>
</evidence>
<evidence type="ECO:0000256" key="9">
    <source>
        <dbReference type="RuleBase" id="RU000489"/>
    </source>
</evidence>
<comment type="catalytic activity">
    <reaction evidence="1">
        <text>Random endo-hydrolysis of N-acetyl-beta-D-glucosaminide (1-&gt;4)-beta-linkages in chitin and chitodextrins.</text>
        <dbReference type="EC" id="3.2.1.14"/>
    </reaction>
</comment>
<dbReference type="PROSITE" id="PS01095">
    <property type="entry name" value="GH18_1"/>
    <property type="match status" value="1"/>
</dbReference>
<evidence type="ECO:0000313" key="12">
    <source>
        <dbReference type="Proteomes" id="UP000237438"/>
    </source>
</evidence>
<comment type="caution">
    <text evidence="11">The sequence shown here is derived from an EMBL/GenBank/DDBJ whole genome shotgun (WGS) entry which is preliminary data.</text>
</comment>
<dbReference type="InterPro" id="IPR050314">
    <property type="entry name" value="Glycosyl_Hydrlase_18"/>
</dbReference>
<dbReference type="GO" id="GO:0008061">
    <property type="term" value="F:chitin binding"/>
    <property type="evidence" value="ECO:0007669"/>
    <property type="project" value="InterPro"/>
</dbReference>
<dbReference type="Gene3D" id="3.10.50.10">
    <property type="match status" value="1"/>
</dbReference>
<dbReference type="Pfam" id="PF00704">
    <property type="entry name" value="Glyco_hydro_18"/>
    <property type="match status" value="1"/>
</dbReference>
<dbReference type="InterPro" id="IPR029070">
    <property type="entry name" value="Chitinase_insertion_sf"/>
</dbReference>
<keyword evidence="12" id="KW-1185">Reference proteome</keyword>
<name>A0A2S4PS09_9PEZI</name>
<dbReference type="AlphaFoldDB" id="A0A2S4PS09"/>
<dbReference type="Gene3D" id="3.20.20.80">
    <property type="entry name" value="Glycosidases"/>
    <property type="match status" value="1"/>
</dbReference>
<dbReference type="InterPro" id="IPR001223">
    <property type="entry name" value="Glyco_hydro18_cat"/>
</dbReference>
<dbReference type="SUPFAM" id="SSF54556">
    <property type="entry name" value="Chitinase insertion domain"/>
    <property type="match status" value="1"/>
</dbReference>
<dbReference type="SMART" id="SM00636">
    <property type="entry name" value="Glyco_18"/>
    <property type="match status" value="1"/>
</dbReference>
<gene>
    <name evidence="11" type="ORF">EPUL_005273</name>
</gene>
<evidence type="ECO:0000256" key="5">
    <source>
        <dbReference type="ARBA" id="ARBA00023024"/>
    </source>
</evidence>
<feature type="non-terminal residue" evidence="11">
    <location>
        <position position="432"/>
    </location>
</feature>
<keyword evidence="6" id="KW-0119">Carbohydrate metabolism</keyword>
<dbReference type="InterPro" id="IPR017853">
    <property type="entry name" value="GH"/>
</dbReference>
<dbReference type="PANTHER" id="PTHR11177:SF228">
    <property type="entry name" value="CHITINASE"/>
    <property type="match status" value="1"/>
</dbReference>
<dbReference type="Proteomes" id="UP000237438">
    <property type="component" value="Unassembled WGS sequence"/>
</dbReference>
<dbReference type="InterPro" id="IPR011583">
    <property type="entry name" value="Chitinase_II/V-like_cat"/>
</dbReference>
<feature type="domain" description="GH18" evidence="10">
    <location>
        <begin position="23"/>
        <end position="359"/>
    </location>
</feature>
<evidence type="ECO:0000259" key="10">
    <source>
        <dbReference type="PROSITE" id="PS51910"/>
    </source>
</evidence>
<dbReference type="GO" id="GO:0006032">
    <property type="term" value="P:chitin catabolic process"/>
    <property type="evidence" value="ECO:0007669"/>
    <property type="project" value="UniProtKB-KW"/>
</dbReference>
<reference evidence="11 12" key="1">
    <citation type="submission" date="2017-10" db="EMBL/GenBank/DDBJ databases">
        <title>Development of genomic resources for the powdery mildew, Erysiphe pulchra.</title>
        <authorList>
            <person name="Wadl P.A."/>
            <person name="Mack B.M."/>
            <person name="Moore G."/>
            <person name="Beltz S.B."/>
        </authorList>
    </citation>
    <scope>NUCLEOTIDE SEQUENCE [LARGE SCALE GENOMIC DNA]</scope>
    <source>
        <strain evidence="11">Cflorida</strain>
    </source>
</reference>
<dbReference type="STRING" id="225359.A0A2S4PS09"/>
<dbReference type="EMBL" id="PEDP01000844">
    <property type="protein sequence ID" value="POS84822.1"/>
    <property type="molecule type" value="Genomic_DNA"/>
</dbReference>
<dbReference type="OrthoDB" id="76388at2759"/>
<accession>A0A2S4PS09</accession>
<protein>
    <recommendedName>
        <fullName evidence="3">chitinase</fullName>
        <ecNumber evidence="3">3.2.1.14</ecNumber>
    </recommendedName>
</protein>
<dbReference type="GO" id="GO:0000272">
    <property type="term" value="P:polysaccharide catabolic process"/>
    <property type="evidence" value="ECO:0007669"/>
    <property type="project" value="UniProtKB-KW"/>
</dbReference>
<evidence type="ECO:0000256" key="2">
    <source>
        <dbReference type="ARBA" id="ARBA00008682"/>
    </source>
</evidence>
<keyword evidence="7 9" id="KW-0326">Glycosidase</keyword>
<dbReference type="PANTHER" id="PTHR11177">
    <property type="entry name" value="CHITINASE"/>
    <property type="match status" value="1"/>
</dbReference>
<evidence type="ECO:0000313" key="11">
    <source>
        <dbReference type="EMBL" id="POS84822.1"/>
    </source>
</evidence>
<dbReference type="PROSITE" id="PS51910">
    <property type="entry name" value="GH18_2"/>
    <property type="match status" value="1"/>
</dbReference>
<keyword evidence="8" id="KW-0624">Polysaccharide degradation</keyword>
<evidence type="ECO:0000256" key="6">
    <source>
        <dbReference type="ARBA" id="ARBA00023277"/>
    </source>
</evidence>
<proteinExistence type="inferred from homology"/>
<evidence type="ECO:0000256" key="4">
    <source>
        <dbReference type="ARBA" id="ARBA00022801"/>
    </source>
</evidence>
<evidence type="ECO:0000256" key="8">
    <source>
        <dbReference type="ARBA" id="ARBA00023326"/>
    </source>
</evidence>
<organism evidence="11 12">
    <name type="scientific">Erysiphe pulchra</name>
    <dbReference type="NCBI Taxonomy" id="225359"/>
    <lineage>
        <taxon>Eukaryota</taxon>
        <taxon>Fungi</taxon>
        <taxon>Dikarya</taxon>
        <taxon>Ascomycota</taxon>
        <taxon>Pezizomycotina</taxon>
        <taxon>Leotiomycetes</taxon>
        <taxon>Erysiphales</taxon>
        <taxon>Erysiphaceae</taxon>
        <taxon>Erysiphe</taxon>
    </lineage>
</organism>
<dbReference type="EC" id="3.2.1.14" evidence="3"/>
<evidence type="ECO:0000256" key="1">
    <source>
        <dbReference type="ARBA" id="ARBA00000822"/>
    </source>
</evidence>
<keyword evidence="5" id="KW-0146">Chitin degradation</keyword>
<keyword evidence="4 9" id="KW-0378">Hydrolase</keyword>
<comment type="similarity">
    <text evidence="2">Belongs to the glycosyl hydrolase 18 family. Chitinase class V subfamily.</text>
</comment>
<evidence type="ECO:0000256" key="7">
    <source>
        <dbReference type="ARBA" id="ARBA00023295"/>
    </source>
</evidence>
<sequence length="432" mass="48925">MPHEVPSYTSQATFQANIFQPARINAVYYPNYRAREVLTPATLDFRYINFVFYAFANVNADGSVTLSDEEVDVRMPIDGTNGCIHSFMRLKKQYNYLNVILSIGGGNGSGNFASVASNDATRDNFARSAKGLVEKFEFDGIDIDWEHPENAKQGDDFILLLKAIRKQLPLPRYYVTAALPAGEWALQHINVKESQSYLNLINLMAYDFFFKIEQGSGYHSQLFSNNPDENSIDKAVHYLMSKGFPLSKVLLGIPAYGRSFLGAAGPGQTFTGTGGNDGVFVYKTLPRPNTTECVDRRHISAYCVGGDGGFVSYDNPDTVKFKANYCNAFGLAYSKGTIYEAVAEGMAELTKHKKDLGKTMVQTFTYFKEPYEQIPFQEPYYKYEIRGLIPPLDMYQQRDYVVFTENGQLAQVYYLVLSPPLQDWYTKEWFWR</sequence>
<dbReference type="GO" id="GO:0005576">
    <property type="term" value="C:extracellular region"/>
    <property type="evidence" value="ECO:0007669"/>
    <property type="project" value="TreeGrafter"/>
</dbReference>
<dbReference type="GO" id="GO:0008843">
    <property type="term" value="F:endochitinase activity"/>
    <property type="evidence" value="ECO:0007669"/>
    <property type="project" value="UniProtKB-EC"/>
</dbReference>
<dbReference type="InterPro" id="IPR001579">
    <property type="entry name" value="Glyco_hydro_18_chit_AS"/>
</dbReference>